<feature type="domain" description="KOW" evidence="6">
    <location>
        <begin position="2"/>
        <end position="29"/>
    </location>
</feature>
<dbReference type="HAMAP" id="MF_01326_B">
    <property type="entry name" value="Ribosomal_uL24_B"/>
    <property type="match status" value="1"/>
</dbReference>
<dbReference type="AlphaFoldDB" id="A0A2H0KR63"/>
<dbReference type="PANTHER" id="PTHR12903">
    <property type="entry name" value="MITOCHONDRIAL RIBOSOMAL PROTEIN L24"/>
    <property type="match status" value="1"/>
</dbReference>
<comment type="similarity">
    <text evidence="1 5">Belongs to the universal ribosomal protein uL24 family.</text>
</comment>
<evidence type="ECO:0000259" key="6">
    <source>
        <dbReference type="SMART" id="SM00739"/>
    </source>
</evidence>
<comment type="subunit">
    <text evidence="5">Part of the 50S ribosomal subunit.</text>
</comment>
<name>A0A2H0KR63_9BACT</name>
<dbReference type="GO" id="GO:0003735">
    <property type="term" value="F:structural constituent of ribosome"/>
    <property type="evidence" value="ECO:0007669"/>
    <property type="project" value="InterPro"/>
</dbReference>
<organism evidence="7 8">
    <name type="scientific">Candidatus Portnoybacteria bacterium CG11_big_fil_rev_8_21_14_0_20_44_10</name>
    <dbReference type="NCBI Taxonomy" id="1974818"/>
    <lineage>
        <taxon>Bacteria</taxon>
        <taxon>Candidatus Portnoyibacteriota</taxon>
    </lineage>
</organism>
<evidence type="ECO:0000256" key="4">
    <source>
        <dbReference type="ARBA" id="ARBA00035206"/>
    </source>
</evidence>
<evidence type="ECO:0000256" key="2">
    <source>
        <dbReference type="ARBA" id="ARBA00022980"/>
    </source>
</evidence>
<dbReference type="InterPro" id="IPR003256">
    <property type="entry name" value="Ribosomal_uL24"/>
</dbReference>
<sequence length="101" mass="11362">MKIKKNDIVLITTGKDRTKKGKVLKSLPKDRKVIIEGLNLVKKHRRPRRAGEKGQIVELPKPFAVSNVKLICPHCGQAARVGYKITGAEKFRVCKKCQSEI</sequence>
<evidence type="ECO:0000256" key="5">
    <source>
        <dbReference type="HAMAP-Rule" id="MF_01326"/>
    </source>
</evidence>
<dbReference type="InterPro" id="IPR057264">
    <property type="entry name" value="Ribosomal_uL24_C"/>
</dbReference>
<dbReference type="GO" id="GO:1990904">
    <property type="term" value="C:ribonucleoprotein complex"/>
    <property type="evidence" value="ECO:0007669"/>
    <property type="project" value="UniProtKB-KW"/>
</dbReference>
<dbReference type="Gene3D" id="2.30.30.30">
    <property type="match status" value="1"/>
</dbReference>
<dbReference type="Proteomes" id="UP000231550">
    <property type="component" value="Unassembled WGS sequence"/>
</dbReference>
<comment type="function">
    <text evidence="5">One of the proteins that surrounds the polypeptide exit tunnel on the outside of the subunit.</text>
</comment>
<proteinExistence type="inferred from homology"/>
<dbReference type="Pfam" id="PF17136">
    <property type="entry name" value="ribosomal_L24"/>
    <property type="match status" value="1"/>
</dbReference>
<dbReference type="GO" id="GO:0005840">
    <property type="term" value="C:ribosome"/>
    <property type="evidence" value="ECO:0007669"/>
    <property type="project" value="UniProtKB-KW"/>
</dbReference>
<keyword evidence="3 5" id="KW-0687">Ribonucleoprotein</keyword>
<dbReference type="InterPro" id="IPR014722">
    <property type="entry name" value="Rib_uL2_dom2"/>
</dbReference>
<dbReference type="SMART" id="SM00739">
    <property type="entry name" value="KOW"/>
    <property type="match status" value="1"/>
</dbReference>
<comment type="caution">
    <text evidence="7">The sequence shown here is derived from an EMBL/GenBank/DDBJ whole genome shotgun (WGS) entry which is preliminary data.</text>
</comment>
<dbReference type="SUPFAM" id="SSF50104">
    <property type="entry name" value="Translation proteins SH3-like domain"/>
    <property type="match status" value="1"/>
</dbReference>
<comment type="function">
    <text evidence="5">One of two assembly initiator proteins, it binds directly to the 5'-end of the 23S rRNA, where it nucleates assembly of the 50S subunit.</text>
</comment>
<dbReference type="CDD" id="cd06089">
    <property type="entry name" value="KOW_RPL26"/>
    <property type="match status" value="1"/>
</dbReference>
<keyword evidence="5" id="KW-0694">RNA-binding</keyword>
<dbReference type="GO" id="GO:0019843">
    <property type="term" value="F:rRNA binding"/>
    <property type="evidence" value="ECO:0007669"/>
    <property type="project" value="UniProtKB-UniRule"/>
</dbReference>
<accession>A0A2H0KR63</accession>
<keyword evidence="2 5" id="KW-0689">Ribosomal protein</keyword>
<reference evidence="7 8" key="1">
    <citation type="submission" date="2017-09" db="EMBL/GenBank/DDBJ databases">
        <title>Depth-based differentiation of microbial function through sediment-hosted aquifers and enrichment of novel symbionts in the deep terrestrial subsurface.</title>
        <authorList>
            <person name="Probst A.J."/>
            <person name="Ladd B."/>
            <person name="Jarett J.K."/>
            <person name="Geller-Mcgrath D.E."/>
            <person name="Sieber C.M."/>
            <person name="Emerson J.B."/>
            <person name="Anantharaman K."/>
            <person name="Thomas B.C."/>
            <person name="Malmstrom R."/>
            <person name="Stieglmeier M."/>
            <person name="Klingl A."/>
            <person name="Woyke T."/>
            <person name="Ryan C.M."/>
            <person name="Banfield J.F."/>
        </authorList>
    </citation>
    <scope>NUCLEOTIDE SEQUENCE [LARGE SCALE GENOMIC DNA]</scope>
    <source>
        <strain evidence="7">CG11_big_fil_rev_8_21_14_0_20_44_10</strain>
    </source>
</reference>
<dbReference type="EMBL" id="PCVN01000027">
    <property type="protein sequence ID" value="PIQ74651.1"/>
    <property type="molecule type" value="Genomic_DNA"/>
</dbReference>
<evidence type="ECO:0000256" key="3">
    <source>
        <dbReference type="ARBA" id="ARBA00023274"/>
    </source>
</evidence>
<dbReference type="InterPro" id="IPR005824">
    <property type="entry name" value="KOW"/>
</dbReference>
<protein>
    <recommendedName>
        <fullName evidence="4 5">Large ribosomal subunit protein uL24</fullName>
    </recommendedName>
</protein>
<evidence type="ECO:0000256" key="1">
    <source>
        <dbReference type="ARBA" id="ARBA00010618"/>
    </source>
</evidence>
<evidence type="ECO:0000313" key="8">
    <source>
        <dbReference type="Proteomes" id="UP000231550"/>
    </source>
</evidence>
<dbReference type="InterPro" id="IPR008991">
    <property type="entry name" value="Translation_prot_SH3-like_sf"/>
</dbReference>
<keyword evidence="5" id="KW-0699">rRNA-binding</keyword>
<dbReference type="GO" id="GO:0006412">
    <property type="term" value="P:translation"/>
    <property type="evidence" value="ECO:0007669"/>
    <property type="project" value="UniProtKB-UniRule"/>
</dbReference>
<dbReference type="InterPro" id="IPR041988">
    <property type="entry name" value="Ribosomal_uL24_KOW"/>
</dbReference>
<gene>
    <name evidence="5" type="primary">rplX</name>
    <name evidence="7" type="ORF">COV85_00965</name>
</gene>
<evidence type="ECO:0000313" key="7">
    <source>
        <dbReference type="EMBL" id="PIQ74651.1"/>
    </source>
</evidence>
<dbReference type="NCBIfam" id="TIGR01079">
    <property type="entry name" value="rplX_bact"/>
    <property type="match status" value="1"/>
</dbReference>